<dbReference type="GO" id="GO:0005975">
    <property type="term" value="P:carbohydrate metabolic process"/>
    <property type="evidence" value="ECO:0007669"/>
    <property type="project" value="InterPro"/>
</dbReference>
<keyword evidence="1 6" id="KW-0732">Signal</keyword>
<feature type="chain" id="PRO_5022005927" evidence="6">
    <location>
        <begin position="23"/>
        <end position="852"/>
    </location>
</feature>
<feature type="region of interest" description="Disordered" evidence="4">
    <location>
        <begin position="811"/>
        <end position="852"/>
    </location>
</feature>
<dbReference type="GO" id="GO:0004553">
    <property type="term" value="F:hydrolase activity, hydrolyzing O-glycosyl compounds"/>
    <property type="evidence" value="ECO:0007669"/>
    <property type="project" value="InterPro"/>
</dbReference>
<dbReference type="GO" id="GO:0016757">
    <property type="term" value="F:glycosyltransferase activity"/>
    <property type="evidence" value="ECO:0007669"/>
    <property type="project" value="TreeGrafter"/>
</dbReference>
<name>A0A511KNA8_RHOTO</name>
<evidence type="ECO:0000256" key="6">
    <source>
        <dbReference type="SAM" id="SignalP"/>
    </source>
</evidence>
<protein>
    <submittedName>
        <fullName evidence="8">Glycoside Hydrolase Family 16 protein, CBM8 containing</fullName>
    </submittedName>
</protein>
<evidence type="ECO:0000256" key="5">
    <source>
        <dbReference type="SAM" id="Phobius"/>
    </source>
</evidence>
<evidence type="ECO:0000313" key="9">
    <source>
        <dbReference type="Proteomes" id="UP000321518"/>
    </source>
</evidence>
<dbReference type="AlphaFoldDB" id="A0A511KNA8"/>
<reference evidence="8 9" key="1">
    <citation type="submission" date="2019-07" db="EMBL/GenBank/DDBJ databases">
        <title>Rhodotorula toruloides NBRC10032 genome sequencing.</title>
        <authorList>
            <person name="Shida Y."/>
            <person name="Takaku H."/>
            <person name="Ogasawara W."/>
            <person name="Mori K."/>
        </authorList>
    </citation>
    <scope>NUCLEOTIDE SEQUENCE [LARGE SCALE GENOMIC DNA]</scope>
    <source>
        <strain evidence="8 9">NBRC10032</strain>
    </source>
</reference>
<evidence type="ECO:0000256" key="1">
    <source>
        <dbReference type="ARBA" id="ARBA00022729"/>
    </source>
</evidence>
<dbReference type="Proteomes" id="UP000321518">
    <property type="component" value="Unassembled WGS sequence"/>
</dbReference>
<evidence type="ECO:0000256" key="3">
    <source>
        <dbReference type="ARBA" id="ARBA00023295"/>
    </source>
</evidence>
<dbReference type="EMBL" id="BJWK01000017">
    <property type="protein sequence ID" value="GEM11831.1"/>
    <property type="molecule type" value="Genomic_DNA"/>
</dbReference>
<feature type="compositionally biased region" description="Polar residues" evidence="4">
    <location>
        <begin position="178"/>
        <end position="190"/>
    </location>
</feature>
<dbReference type="InterPro" id="IPR000757">
    <property type="entry name" value="Beta-glucanase-like"/>
</dbReference>
<proteinExistence type="predicted"/>
<gene>
    <name evidence="8" type="ORF">Rt10032_c17g5848</name>
</gene>
<feature type="transmembrane region" description="Helical" evidence="5">
    <location>
        <begin position="727"/>
        <end position="748"/>
    </location>
</feature>
<dbReference type="GO" id="GO:0031505">
    <property type="term" value="P:fungal-type cell wall organization"/>
    <property type="evidence" value="ECO:0007669"/>
    <property type="project" value="TreeGrafter"/>
</dbReference>
<dbReference type="Gene3D" id="2.60.120.200">
    <property type="match status" value="1"/>
</dbReference>
<dbReference type="PROSITE" id="PS51762">
    <property type="entry name" value="GH16_2"/>
    <property type="match status" value="1"/>
</dbReference>
<evidence type="ECO:0000313" key="8">
    <source>
        <dbReference type="EMBL" id="GEM11831.1"/>
    </source>
</evidence>
<accession>A0A511KNA8</accession>
<sequence>MPSLSTSAALALFASLATVSNAAVKPTEPSNAKQVFTAGQKCSFEYELDETGKWTSMDVDLMTGDNLHMINLTRVASGIDGTKGDGRHSFTCPQVDPPAPIYFYQFTVNGTDPVWTTRFTLASPTNETVEAPYSKQFDGADVPWGVGHLVSAAPAASASHNSSSRSSASHTVSSWSVTGSAAPNWSTQGWPSQASPSARSASKGWDWGQPATSSASISATTSSPVTGITGFHEAGRCDANTKCPEAAPCCSEFAFCGTGRNCLAGCNPLASFSPTACAPVPACKDGEYRINWNANRVLRNSSVWNGDASDYDWLVDAGASLGKADLGAITADGSFGTSALTLSLTKEANGTTISSTRSILYGNVTAKIKSVAGAGIVTTFSLASGTGDEIDWEFTTNTTTSAKTAYFSRDESGMTVNVTDRAKDFHEYTISWTPDQLTWLVDDVVVRNLSRNSTAEPSNPHIFRYPRTPARIRFFIWAAGVEGASPEVVDFGGGMVDWEDSQYKKNHYFASYVSSVKVACYNAGLLSSPSLGQDAPYNDRQPEAKPTSSDLLSGIANAFSSRSTAASSTSRSLWWNPPSVAADVSAALPTLFAGWEGRARLGKRGVTANSVKDKRAEASSNPASYQYTGLDTNGLLNILRGQAGTTINDDAATGLNWPGVSSVGSSASPSTSSASTGSKIASLTSTASASVSSTSATAWSSVPGPSGTSEPQTIQEKWNKLGTPAHIGIYIAGIFAALFILVLVGWLWRKAASSRTRPPGPDARGPYEPIGDVGEMQPAGAIYRGNGQIEPGQDLYSGGQMPYIAAAAATAPAAVGPSASRKSSSASTRSKYDKMADNVPGFVSSSSLRAKK</sequence>
<feature type="region of interest" description="Disordered" evidence="4">
    <location>
        <begin position="178"/>
        <end position="222"/>
    </location>
</feature>
<feature type="compositionally biased region" description="Low complexity" evidence="4">
    <location>
        <begin position="211"/>
        <end position="222"/>
    </location>
</feature>
<evidence type="ECO:0000256" key="4">
    <source>
        <dbReference type="SAM" id="MobiDB-lite"/>
    </source>
</evidence>
<dbReference type="InterPro" id="IPR013320">
    <property type="entry name" value="ConA-like_dom_sf"/>
</dbReference>
<dbReference type="InterPro" id="IPR050546">
    <property type="entry name" value="Glycosyl_Hydrlase_16"/>
</dbReference>
<evidence type="ECO:0000259" key="7">
    <source>
        <dbReference type="PROSITE" id="PS51762"/>
    </source>
</evidence>
<evidence type="ECO:0000256" key="2">
    <source>
        <dbReference type="ARBA" id="ARBA00022801"/>
    </source>
</evidence>
<feature type="signal peptide" evidence="6">
    <location>
        <begin position="1"/>
        <end position="22"/>
    </location>
</feature>
<keyword evidence="5" id="KW-0812">Transmembrane</keyword>
<feature type="region of interest" description="Disordered" evidence="4">
    <location>
        <begin position="605"/>
        <end position="624"/>
    </location>
</feature>
<keyword evidence="2 8" id="KW-0378">Hydrolase</keyword>
<dbReference type="OrthoDB" id="4781at2759"/>
<keyword evidence="3" id="KW-0326">Glycosidase</keyword>
<keyword evidence="5" id="KW-0472">Membrane</keyword>
<feature type="compositionally biased region" description="Polar residues" evidence="4">
    <location>
        <begin position="843"/>
        <end position="852"/>
    </location>
</feature>
<dbReference type="GO" id="GO:0009277">
    <property type="term" value="C:fungal-type cell wall"/>
    <property type="evidence" value="ECO:0007669"/>
    <property type="project" value="TreeGrafter"/>
</dbReference>
<keyword evidence="5" id="KW-1133">Transmembrane helix</keyword>
<dbReference type="Pfam" id="PF00722">
    <property type="entry name" value="Glyco_hydro_16"/>
    <property type="match status" value="1"/>
</dbReference>
<dbReference type="PANTHER" id="PTHR10963">
    <property type="entry name" value="GLYCOSYL HYDROLASE-RELATED"/>
    <property type="match status" value="1"/>
</dbReference>
<feature type="compositionally biased region" description="Low complexity" evidence="4">
    <location>
        <begin position="191"/>
        <end position="202"/>
    </location>
</feature>
<comment type="caution">
    <text evidence="8">The sequence shown here is derived from an EMBL/GenBank/DDBJ whole genome shotgun (WGS) entry which is preliminary data.</text>
</comment>
<organism evidence="8 9">
    <name type="scientific">Rhodotorula toruloides</name>
    <name type="common">Yeast</name>
    <name type="synonym">Rhodosporidium toruloides</name>
    <dbReference type="NCBI Taxonomy" id="5286"/>
    <lineage>
        <taxon>Eukaryota</taxon>
        <taxon>Fungi</taxon>
        <taxon>Dikarya</taxon>
        <taxon>Basidiomycota</taxon>
        <taxon>Pucciniomycotina</taxon>
        <taxon>Microbotryomycetes</taxon>
        <taxon>Sporidiobolales</taxon>
        <taxon>Sporidiobolaceae</taxon>
        <taxon>Rhodotorula</taxon>
    </lineage>
</organism>
<feature type="domain" description="GH16" evidence="7">
    <location>
        <begin position="273"/>
        <end position="516"/>
    </location>
</feature>
<dbReference type="SUPFAM" id="SSF49899">
    <property type="entry name" value="Concanavalin A-like lectins/glucanases"/>
    <property type="match status" value="1"/>
</dbReference>
<dbReference type="PANTHER" id="PTHR10963:SF22">
    <property type="entry name" value="GLYCOSIDASE CRH2-RELATED"/>
    <property type="match status" value="1"/>
</dbReference>
<feature type="compositionally biased region" description="Low complexity" evidence="4">
    <location>
        <begin position="811"/>
        <end position="829"/>
    </location>
</feature>